<dbReference type="AlphaFoldDB" id="A0A553BBF1"/>
<gene>
    <name evidence="1" type="ORF">FNW11_15925</name>
    <name evidence="2" type="ORF">FNW12_09660</name>
</gene>
<keyword evidence="3" id="KW-1185">Reference proteome</keyword>
<dbReference type="OrthoDB" id="1163416at2"/>
<dbReference type="Gene3D" id="1.10.1740.10">
    <property type="match status" value="1"/>
</dbReference>
<evidence type="ECO:0000313" key="2">
    <source>
        <dbReference type="EMBL" id="TRX05877.1"/>
    </source>
</evidence>
<reference evidence="3 4" key="1">
    <citation type="submission" date="2019-07" db="EMBL/GenBank/DDBJ databases">
        <title>Novel species of Flavobacterium.</title>
        <authorList>
            <person name="Liu Q."/>
            <person name="Xin Y.-H."/>
        </authorList>
    </citation>
    <scope>NUCLEOTIDE SEQUENCE [LARGE SCALE GENOMIC DNA]</scope>
    <source>
        <strain evidence="2 3">GSP39</strain>
        <strain evidence="1 4">GSR22</strain>
    </source>
</reference>
<evidence type="ECO:0000313" key="4">
    <source>
        <dbReference type="Proteomes" id="UP000318669"/>
    </source>
</evidence>
<sequence length="208" mass="24284">MPIITTTKFGHLKDKELVVLIQQNQDYLGEVYKRCKSYSIQFMRKMTNGSMKDYELDDVFHDSILVLYEKIIAGNFELTASLQTYLNSVCRFQLLNKIGKDKVNSDYQDNSVDENDDYPMSYKSTITDCLDEIEDPKENQFTAIERALVIMKEAGGHCYELLTLFWYHKNSMVELTQHFGYSNADNTKVQKSKCQKRLEKMAFNELNN</sequence>
<dbReference type="EMBL" id="VJZL01000044">
    <property type="protein sequence ID" value="TRX05570.1"/>
    <property type="molecule type" value="Genomic_DNA"/>
</dbReference>
<accession>A0A553BBF1</accession>
<dbReference type="RefSeq" id="WP_143387475.1">
    <property type="nucleotide sequence ID" value="NZ_VJZL01000044.1"/>
</dbReference>
<organism evidence="1 4">
    <name type="scientific">Flavobacterium gawalongense</name>
    <dbReference type="NCBI Taxonomy" id="2594432"/>
    <lineage>
        <taxon>Bacteria</taxon>
        <taxon>Pseudomonadati</taxon>
        <taxon>Bacteroidota</taxon>
        <taxon>Flavobacteriia</taxon>
        <taxon>Flavobacteriales</taxon>
        <taxon>Flavobacteriaceae</taxon>
        <taxon>Flavobacterium</taxon>
    </lineage>
</organism>
<dbReference type="Proteomes" id="UP000318669">
    <property type="component" value="Unassembled WGS sequence"/>
</dbReference>
<name>A0A553BBF1_9FLAO</name>
<dbReference type="EMBL" id="VJZN01000014">
    <property type="protein sequence ID" value="TRX05877.1"/>
    <property type="molecule type" value="Genomic_DNA"/>
</dbReference>
<evidence type="ECO:0000313" key="3">
    <source>
        <dbReference type="Proteomes" id="UP000318528"/>
    </source>
</evidence>
<proteinExistence type="predicted"/>
<protein>
    <submittedName>
        <fullName evidence="1">Sigma-70 family RNA polymerase sigma factor</fullName>
    </submittedName>
</protein>
<comment type="caution">
    <text evidence="1">The sequence shown here is derived from an EMBL/GenBank/DDBJ whole genome shotgun (WGS) entry which is preliminary data.</text>
</comment>
<evidence type="ECO:0000313" key="1">
    <source>
        <dbReference type="EMBL" id="TRX05570.1"/>
    </source>
</evidence>
<dbReference type="Proteomes" id="UP000318528">
    <property type="component" value="Unassembled WGS sequence"/>
</dbReference>